<dbReference type="GO" id="GO:0008378">
    <property type="term" value="F:galactosyltransferase activity"/>
    <property type="evidence" value="ECO:0007669"/>
    <property type="project" value="TreeGrafter"/>
</dbReference>
<dbReference type="Gene3D" id="3.90.550.50">
    <property type="match status" value="1"/>
</dbReference>
<dbReference type="EMBL" id="SDRB02002723">
    <property type="protein sequence ID" value="THG18997.1"/>
    <property type="molecule type" value="Genomic_DNA"/>
</dbReference>
<keyword evidence="17" id="KW-1185">Reference proteome</keyword>
<comment type="caution">
    <text evidence="16">The sequence shown here is derived from an EMBL/GenBank/DDBJ whole genome shotgun (WGS) entry which is preliminary data.</text>
</comment>
<dbReference type="PANTHER" id="PTHR11214">
    <property type="entry name" value="BETA-1,3-N-ACETYLGLUCOSAMINYLTRANSFERASE"/>
    <property type="match status" value="1"/>
</dbReference>
<dbReference type="Pfam" id="PF01762">
    <property type="entry name" value="Galactosyl_T"/>
    <property type="match status" value="1"/>
</dbReference>
<evidence type="ECO:0000256" key="12">
    <source>
        <dbReference type="ARBA" id="ARBA00023180"/>
    </source>
</evidence>
<dbReference type="InterPro" id="IPR002659">
    <property type="entry name" value="Glyco_trans_31"/>
</dbReference>
<evidence type="ECO:0000256" key="9">
    <source>
        <dbReference type="ARBA" id="ARBA00022989"/>
    </source>
</evidence>
<comment type="pathway">
    <text evidence="3">Protein modification; protein glycosylation.</text>
</comment>
<dbReference type="PANTHER" id="PTHR11214:SF290">
    <property type="entry name" value="BETA-1,3-GALACTOSYLTRANSFERASE 13-RELATED"/>
    <property type="match status" value="1"/>
</dbReference>
<keyword evidence="7 15" id="KW-0812">Transmembrane</keyword>
<keyword evidence="13 15" id="KW-0464">Manganese</keyword>
<accession>A0A4V3WQ56</accession>
<evidence type="ECO:0000256" key="2">
    <source>
        <dbReference type="ARBA" id="ARBA00004323"/>
    </source>
</evidence>
<dbReference type="STRING" id="542762.A0A4V3WQ56"/>
<keyword evidence="9 15" id="KW-1133">Transmembrane helix</keyword>
<keyword evidence="10 15" id="KW-0333">Golgi apparatus</keyword>
<name>A0A4V3WQ56_CAMSN</name>
<evidence type="ECO:0000256" key="13">
    <source>
        <dbReference type="ARBA" id="ARBA00023211"/>
    </source>
</evidence>
<dbReference type="FunFam" id="3.90.550.50:FF:000012">
    <property type="entry name" value="Hexosyltransferase"/>
    <property type="match status" value="1"/>
</dbReference>
<organism evidence="16 17">
    <name type="scientific">Camellia sinensis var. sinensis</name>
    <name type="common">China tea</name>
    <dbReference type="NCBI Taxonomy" id="542762"/>
    <lineage>
        <taxon>Eukaryota</taxon>
        <taxon>Viridiplantae</taxon>
        <taxon>Streptophyta</taxon>
        <taxon>Embryophyta</taxon>
        <taxon>Tracheophyta</taxon>
        <taxon>Spermatophyta</taxon>
        <taxon>Magnoliopsida</taxon>
        <taxon>eudicotyledons</taxon>
        <taxon>Gunneridae</taxon>
        <taxon>Pentapetalae</taxon>
        <taxon>asterids</taxon>
        <taxon>Ericales</taxon>
        <taxon>Theaceae</taxon>
        <taxon>Camellia</taxon>
    </lineage>
</organism>
<evidence type="ECO:0000256" key="6">
    <source>
        <dbReference type="ARBA" id="ARBA00022679"/>
    </source>
</evidence>
<keyword evidence="11 15" id="KW-0472">Membrane</keyword>
<dbReference type="AlphaFoldDB" id="A0A4V3WQ56"/>
<keyword evidence="8 15" id="KW-0735">Signal-anchor</keyword>
<evidence type="ECO:0000256" key="3">
    <source>
        <dbReference type="ARBA" id="ARBA00004922"/>
    </source>
</evidence>
<evidence type="ECO:0000256" key="4">
    <source>
        <dbReference type="ARBA" id="ARBA00008661"/>
    </source>
</evidence>
<comment type="similarity">
    <text evidence="4 15">Belongs to the glycosyltransferase 31 family.</text>
</comment>
<gene>
    <name evidence="16" type="ORF">TEA_008735</name>
</gene>
<evidence type="ECO:0000313" key="16">
    <source>
        <dbReference type="EMBL" id="THG18997.1"/>
    </source>
</evidence>
<keyword evidence="12" id="KW-0325">Glycoprotein</keyword>
<evidence type="ECO:0000256" key="7">
    <source>
        <dbReference type="ARBA" id="ARBA00022692"/>
    </source>
</evidence>
<dbReference type="Proteomes" id="UP000306102">
    <property type="component" value="Unassembled WGS sequence"/>
</dbReference>
<keyword evidence="6" id="KW-0808">Transferase</keyword>
<protein>
    <recommendedName>
        <fullName evidence="15">Hexosyltransferase</fullName>
        <ecNumber evidence="15">2.4.1.-</ecNumber>
    </recommendedName>
</protein>
<proteinExistence type="inferred from homology"/>
<reference evidence="16 17" key="1">
    <citation type="journal article" date="2018" name="Proc. Natl. Acad. Sci. U.S.A.">
        <title>Draft genome sequence of Camellia sinensis var. sinensis provides insights into the evolution of the tea genome and tea quality.</title>
        <authorList>
            <person name="Wei C."/>
            <person name="Yang H."/>
            <person name="Wang S."/>
            <person name="Zhao J."/>
            <person name="Liu C."/>
            <person name="Gao L."/>
            <person name="Xia E."/>
            <person name="Lu Y."/>
            <person name="Tai Y."/>
            <person name="She G."/>
            <person name="Sun J."/>
            <person name="Cao H."/>
            <person name="Tong W."/>
            <person name="Gao Q."/>
            <person name="Li Y."/>
            <person name="Deng W."/>
            <person name="Jiang X."/>
            <person name="Wang W."/>
            <person name="Chen Q."/>
            <person name="Zhang S."/>
            <person name="Li H."/>
            <person name="Wu J."/>
            <person name="Wang P."/>
            <person name="Li P."/>
            <person name="Shi C."/>
            <person name="Zheng F."/>
            <person name="Jian J."/>
            <person name="Huang B."/>
            <person name="Shan D."/>
            <person name="Shi M."/>
            <person name="Fang C."/>
            <person name="Yue Y."/>
            <person name="Li F."/>
            <person name="Li D."/>
            <person name="Wei S."/>
            <person name="Han B."/>
            <person name="Jiang C."/>
            <person name="Yin Y."/>
            <person name="Xia T."/>
            <person name="Zhang Z."/>
            <person name="Bennetzen J.L."/>
            <person name="Zhao S."/>
            <person name="Wan X."/>
        </authorList>
    </citation>
    <scope>NUCLEOTIDE SEQUENCE [LARGE SCALE GENOMIC DNA]</scope>
    <source>
        <strain evidence="17">cv. Shuchazao</strain>
        <tissue evidence="16">Leaf</tissue>
    </source>
</reference>
<feature type="transmembrane region" description="Helical" evidence="15">
    <location>
        <begin position="21"/>
        <end position="40"/>
    </location>
</feature>
<dbReference type="EC" id="2.4.1.-" evidence="15"/>
<evidence type="ECO:0000256" key="8">
    <source>
        <dbReference type="ARBA" id="ARBA00022968"/>
    </source>
</evidence>
<dbReference type="GO" id="GO:0000139">
    <property type="term" value="C:Golgi membrane"/>
    <property type="evidence" value="ECO:0007669"/>
    <property type="project" value="UniProtKB-SubCell"/>
</dbReference>
<sequence>MTSSPKSFYARPSSYTRRSTVLILCFLIGFTGFIFGFVAISGQNLGYKCRSGKSRSVSVVWDRSGGGIGNGGGVPDEDQKRHKVMGFVGIQTGFASVGRRRSLRQTWMPSDQQGLQRLEEATGLAFRFVIGRTNDQSKMSQLRREVAEYDDFILLDIEEEYSKLPYKTLAFFKAANALFDSEFYVKADDDIYLRPDRLSLLLAKERPHSQTYLGCLKKGPVFTDPRLKWFEPLSYLLGSEYFLHAYGPIYALSADVLSNRDSYRESKWSRTESRIESNRESFACIYSFRMFSNEDVTIGAWMLAMNVNHEDNRQLCEPECTPSSIAVWDIPKCSGCYHVDSANGLDSKTIMGILMPMAIINMLHLYESKAPSEQTIRIVPHPGIYYLHVVYAISLF</sequence>
<evidence type="ECO:0000256" key="5">
    <source>
        <dbReference type="ARBA" id="ARBA00022676"/>
    </source>
</evidence>
<comment type="subcellular location">
    <subcellularLocation>
        <location evidence="2 15">Golgi apparatus membrane</location>
        <topology evidence="2 15">Single-pass type II membrane protein</topology>
    </subcellularLocation>
</comment>
<evidence type="ECO:0000256" key="15">
    <source>
        <dbReference type="RuleBase" id="RU363063"/>
    </source>
</evidence>
<comment type="cofactor">
    <cofactor evidence="1 15">
        <name>Mn(2+)</name>
        <dbReference type="ChEBI" id="CHEBI:29035"/>
    </cofactor>
</comment>
<evidence type="ECO:0000313" key="17">
    <source>
        <dbReference type="Proteomes" id="UP000306102"/>
    </source>
</evidence>
<dbReference type="UniPathway" id="UPA00378"/>
<evidence type="ECO:0000256" key="1">
    <source>
        <dbReference type="ARBA" id="ARBA00001936"/>
    </source>
</evidence>
<keyword evidence="5 15" id="KW-0328">Glycosyltransferase</keyword>
<comment type="function">
    <text evidence="14">Beta-1,3-galactosyltransferase that transfers galactose from UDP-galactose to substrates with a terminal glycosyl residue.</text>
</comment>
<evidence type="ECO:0000256" key="11">
    <source>
        <dbReference type="ARBA" id="ARBA00023136"/>
    </source>
</evidence>
<evidence type="ECO:0000256" key="10">
    <source>
        <dbReference type="ARBA" id="ARBA00023034"/>
    </source>
</evidence>
<evidence type="ECO:0000256" key="14">
    <source>
        <dbReference type="ARBA" id="ARBA00055406"/>
    </source>
</evidence>